<proteinExistence type="predicted"/>
<sequence>MRKTHGEKSLPEIGEPRDEEFSSLIYRGGEAAMKSKRGLQLKESEKESREESGRKEEERVCVRGYLVPVQLALLLSSESDGGHANKPTIEDHPMDRNVPLEQVALDLIDSRWYLCYEQGLDNILFIRYILKSSAVPTKLRFYADTLGARKTRDTHGVHLWHDD</sequence>
<evidence type="ECO:0000256" key="1">
    <source>
        <dbReference type="SAM" id="MobiDB-lite"/>
    </source>
</evidence>
<keyword evidence="3" id="KW-1185">Reference proteome</keyword>
<dbReference type="AlphaFoldDB" id="A0A0L7RCB0"/>
<feature type="region of interest" description="Disordered" evidence="1">
    <location>
        <begin position="1"/>
        <end position="58"/>
    </location>
</feature>
<evidence type="ECO:0000313" key="3">
    <source>
        <dbReference type="Proteomes" id="UP000053825"/>
    </source>
</evidence>
<accession>A0A0L7RCB0</accession>
<reference evidence="2 3" key="1">
    <citation type="submission" date="2015-07" db="EMBL/GenBank/DDBJ databases">
        <title>The genome of Habropoda laboriosa.</title>
        <authorList>
            <person name="Pan H."/>
            <person name="Kapheim K."/>
        </authorList>
    </citation>
    <scope>NUCLEOTIDE SEQUENCE [LARGE SCALE GENOMIC DNA]</scope>
    <source>
        <strain evidence="2">0110345459</strain>
    </source>
</reference>
<gene>
    <name evidence="2" type="ORF">WH47_03529</name>
</gene>
<dbReference type="Proteomes" id="UP000053825">
    <property type="component" value="Unassembled WGS sequence"/>
</dbReference>
<organism evidence="2 3">
    <name type="scientific">Habropoda laboriosa</name>
    <dbReference type="NCBI Taxonomy" id="597456"/>
    <lineage>
        <taxon>Eukaryota</taxon>
        <taxon>Metazoa</taxon>
        <taxon>Ecdysozoa</taxon>
        <taxon>Arthropoda</taxon>
        <taxon>Hexapoda</taxon>
        <taxon>Insecta</taxon>
        <taxon>Pterygota</taxon>
        <taxon>Neoptera</taxon>
        <taxon>Endopterygota</taxon>
        <taxon>Hymenoptera</taxon>
        <taxon>Apocrita</taxon>
        <taxon>Aculeata</taxon>
        <taxon>Apoidea</taxon>
        <taxon>Anthophila</taxon>
        <taxon>Apidae</taxon>
        <taxon>Habropoda</taxon>
    </lineage>
</organism>
<protein>
    <submittedName>
        <fullName evidence="2">Uncharacterized protein</fullName>
    </submittedName>
</protein>
<dbReference type="EMBL" id="KQ414617">
    <property type="protein sequence ID" value="KOC68371.1"/>
    <property type="molecule type" value="Genomic_DNA"/>
</dbReference>
<evidence type="ECO:0000313" key="2">
    <source>
        <dbReference type="EMBL" id="KOC68371.1"/>
    </source>
</evidence>
<name>A0A0L7RCB0_9HYME</name>
<feature type="compositionally biased region" description="Basic and acidic residues" evidence="1">
    <location>
        <begin position="1"/>
        <end position="20"/>
    </location>
</feature>
<feature type="compositionally biased region" description="Basic and acidic residues" evidence="1">
    <location>
        <begin position="40"/>
        <end position="58"/>
    </location>
</feature>